<dbReference type="Pfam" id="PF00001">
    <property type="entry name" value="7tm_1"/>
    <property type="match status" value="1"/>
</dbReference>
<gene>
    <name evidence="12" type="ORF">BaRGS_00030110</name>
</gene>
<dbReference type="InterPro" id="IPR000276">
    <property type="entry name" value="GPCR_Rhodpsn"/>
</dbReference>
<keyword evidence="3 10" id="KW-1133">Transmembrane helix</keyword>
<accession>A0ABD0JUI2</accession>
<evidence type="ECO:0000256" key="4">
    <source>
        <dbReference type="ARBA" id="ARBA00023040"/>
    </source>
</evidence>
<evidence type="ECO:0000256" key="3">
    <source>
        <dbReference type="ARBA" id="ARBA00022989"/>
    </source>
</evidence>
<dbReference type="PANTHER" id="PTHR24243">
    <property type="entry name" value="G-PROTEIN COUPLED RECEPTOR"/>
    <property type="match status" value="1"/>
</dbReference>
<feature type="transmembrane region" description="Helical" evidence="10">
    <location>
        <begin position="384"/>
        <end position="409"/>
    </location>
</feature>
<dbReference type="PANTHER" id="PTHR24243:SF224">
    <property type="entry name" value="G-PROTEIN COUPLED RECEPTOR 19-RELATED"/>
    <property type="match status" value="1"/>
</dbReference>
<feature type="transmembrane region" description="Helical" evidence="10">
    <location>
        <begin position="110"/>
        <end position="128"/>
    </location>
</feature>
<dbReference type="PROSITE" id="PS50262">
    <property type="entry name" value="G_PROTEIN_RECEP_F1_2"/>
    <property type="match status" value="1"/>
</dbReference>
<feature type="compositionally biased region" description="Polar residues" evidence="9">
    <location>
        <begin position="475"/>
        <end position="491"/>
    </location>
</feature>
<keyword evidence="4 8" id="KW-0297">G-protein coupled receptor</keyword>
<evidence type="ECO:0000313" key="12">
    <source>
        <dbReference type="EMBL" id="KAK7478647.1"/>
    </source>
</evidence>
<evidence type="ECO:0000256" key="9">
    <source>
        <dbReference type="SAM" id="MobiDB-lite"/>
    </source>
</evidence>
<evidence type="ECO:0000313" key="13">
    <source>
        <dbReference type="Proteomes" id="UP001519460"/>
    </source>
</evidence>
<feature type="region of interest" description="Disordered" evidence="9">
    <location>
        <begin position="470"/>
        <end position="491"/>
    </location>
</feature>
<protein>
    <recommendedName>
        <fullName evidence="11">G-protein coupled receptors family 1 profile domain-containing protein</fullName>
    </recommendedName>
</protein>
<comment type="subcellular location">
    <subcellularLocation>
        <location evidence="1">Membrane</location>
        <topology evidence="1">Multi-pass membrane protein</topology>
    </subcellularLocation>
</comment>
<evidence type="ECO:0000256" key="10">
    <source>
        <dbReference type="SAM" id="Phobius"/>
    </source>
</evidence>
<dbReference type="AlphaFoldDB" id="A0ABD0JUI2"/>
<evidence type="ECO:0000256" key="2">
    <source>
        <dbReference type="ARBA" id="ARBA00022692"/>
    </source>
</evidence>
<dbReference type="CDD" id="cd00637">
    <property type="entry name" value="7tm_classA_rhodopsin-like"/>
    <property type="match status" value="1"/>
</dbReference>
<dbReference type="GO" id="GO:0004930">
    <property type="term" value="F:G protein-coupled receptor activity"/>
    <property type="evidence" value="ECO:0007669"/>
    <property type="project" value="UniProtKB-KW"/>
</dbReference>
<evidence type="ECO:0000256" key="1">
    <source>
        <dbReference type="ARBA" id="ARBA00004141"/>
    </source>
</evidence>
<proteinExistence type="inferred from homology"/>
<feature type="transmembrane region" description="Helical" evidence="10">
    <location>
        <begin position="35"/>
        <end position="57"/>
    </location>
</feature>
<reference evidence="12 13" key="1">
    <citation type="journal article" date="2023" name="Sci. Data">
        <title>Genome assembly of the Korean intertidal mud-creeper Batillaria attramentaria.</title>
        <authorList>
            <person name="Patra A.K."/>
            <person name="Ho P.T."/>
            <person name="Jun S."/>
            <person name="Lee S.J."/>
            <person name="Kim Y."/>
            <person name="Won Y.J."/>
        </authorList>
    </citation>
    <scope>NUCLEOTIDE SEQUENCE [LARGE SCALE GENOMIC DNA]</scope>
    <source>
        <strain evidence="12">Wonlab-2016</strain>
    </source>
</reference>
<feature type="domain" description="G-protein coupled receptors family 1 profile" evidence="11">
    <location>
        <begin position="49"/>
        <end position="449"/>
    </location>
</feature>
<keyword evidence="5 10" id="KW-0472">Membrane</keyword>
<keyword evidence="13" id="KW-1185">Reference proteome</keyword>
<feature type="transmembrane region" description="Helical" evidence="10">
    <location>
        <begin position="197"/>
        <end position="218"/>
    </location>
</feature>
<dbReference type="PRINTS" id="PR00237">
    <property type="entry name" value="GPCRRHODOPSN"/>
</dbReference>
<dbReference type="InterPro" id="IPR017452">
    <property type="entry name" value="GPCR_Rhodpsn_7TM"/>
</dbReference>
<dbReference type="GO" id="GO:0016020">
    <property type="term" value="C:membrane"/>
    <property type="evidence" value="ECO:0007669"/>
    <property type="project" value="UniProtKB-SubCell"/>
</dbReference>
<evidence type="ECO:0000256" key="7">
    <source>
        <dbReference type="ARBA" id="ARBA00023224"/>
    </source>
</evidence>
<organism evidence="12 13">
    <name type="scientific">Batillaria attramentaria</name>
    <dbReference type="NCBI Taxonomy" id="370345"/>
    <lineage>
        <taxon>Eukaryota</taxon>
        <taxon>Metazoa</taxon>
        <taxon>Spiralia</taxon>
        <taxon>Lophotrochozoa</taxon>
        <taxon>Mollusca</taxon>
        <taxon>Gastropoda</taxon>
        <taxon>Caenogastropoda</taxon>
        <taxon>Sorbeoconcha</taxon>
        <taxon>Cerithioidea</taxon>
        <taxon>Batillariidae</taxon>
        <taxon>Batillaria</taxon>
    </lineage>
</organism>
<feature type="transmembrane region" description="Helical" evidence="10">
    <location>
        <begin position="69"/>
        <end position="90"/>
    </location>
</feature>
<dbReference type="Proteomes" id="UP001519460">
    <property type="component" value="Unassembled WGS sequence"/>
</dbReference>
<feature type="region of interest" description="Disordered" evidence="9">
    <location>
        <begin position="292"/>
        <end position="314"/>
    </location>
</feature>
<evidence type="ECO:0000256" key="6">
    <source>
        <dbReference type="ARBA" id="ARBA00023170"/>
    </source>
</evidence>
<sequence>MHMGPACTNVTVTDSELQDLKEEDARALDNLNLPIVVILSVVSTVGIPSNVISIIVWSTDRSLNCSIRFYVVAIAAYDLLACLVGIPAELVEFYFIVRTRDPLLCKLSKFILTVAHVGSMHGLLCIALDRYQHIVHPMKFKTIRQRRKLLLAVGFAVAVMVASPNLFFYGVHTMKPKNIPEYTCGVSDAHKTSALPAVMKVELVTVFGAAWFAVAYMYRTIIKQLWRHQYTLESMRSTPNIPLASASAVSVPCKVESVAHVCPELPSGAQSVCKSPQDSGIRSDVDVNNSADTQLAKDSGDPQPTTSASAHTASNRKLCRPNFEIPETPVPFRKFLGGVSQKAACGTRQTAGGPKLDKLLSNPIRTDQSAHLLPAGMDSKAIDFMVTVTMLTVTCVFFVSYCPYLVVLLLAASDEFFLTNVRCNEARYFAFHLLSRSYIMILALNPLIYCAVSPPFRRQCKRLLRCKDERDPQGVSASRSTSVTKNPESEV</sequence>
<comment type="similarity">
    <text evidence="8">Belongs to the G-protein coupled receptor 1 family.</text>
</comment>
<name>A0ABD0JUI2_9CAEN</name>
<feature type="transmembrane region" description="Helical" evidence="10">
    <location>
        <begin position="429"/>
        <end position="452"/>
    </location>
</feature>
<keyword evidence="7 8" id="KW-0807">Transducer</keyword>
<evidence type="ECO:0000259" key="11">
    <source>
        <dbReference type="PROSITE" id="PS50262"/>
    </source>
</evidence>
<comment type="caution">
    <text evidence="12">The sequence shown here is derived from an EMBL/GenBank/DDBJ whole genome shotgun (WGS) entry which is preliminary data.</text>
</comment>
<dbReference type="SUPFAM" id="SSF81321">
    <property type="entry name" value="Family A G protein-coupled receptor-like"/>
    <property type="match status" value="1"/>
</dbReference>
<feature type="compositionally biased region" description="Polar residues" evidence="9">
    <location>
        <begin position="302"/>
        <end position="314"/>
    </location>
</feature>
<dbReference type="PROSITE" id="PS00237">
    <property type="entry name" value="G_PROTEIN_RECEP_F1_1"/>
    <property type="match status" value="1"/>
</dbReference>
<feature type="transmembrane region" description="Helical" evidence="10">
    <location>
        <begin position="149"/>
        <end position="171"/>
    </location>
</feature>
<keyword evidence="6 8" id="KW-0675">Receptor</keyword>
<dbReference type="Gene3D" id="1.20.1070.10">
    <property type="entry name" value="Rhodopsin 7-helix transmembrane proteins"/>
    <property type="match status" value="2"/>
</dbReference>
<evidence type="ECO:0000256" key="5">
    <source>
        <dbReference type="ARBA" id="ARBA00023136"/>
    </source>
</evidence>
<keyword evidence="2 8" id="KW-0812">Transmembrane</keyword>
<evidence type="ECO:0000256" key="8">
    <source>
        <dbReference type="RuleBase" id="RU000688"/>
    </source>
</evidence>
<dbReference type="EMBL" id="JACVVK020000320">
    <property type="protein sequence ID" value="KAK7478647.1"/>
    <property type="molecule type" value="Genomic_DNA"/>
</dbReference>